<dbReference type="PANTHER" id="PTHR36696:SF1">
    <property type="entry name" value="EF-HAND DOMAIN-CONTAINING PROTEIN"/>
    <property type="match status" value="1"/>
</dbReference>
<feature type="compositionally biased region" description="Polar residues" evidence="1">
    <location>
        <begin position="279"/>
        <end position="296"/>
    </location>
</feature>
<feature type="compositionally biased region" description="Basic residues" evidence="1">
    <location>
        <begin position="247"/>
        <end position="260"/>
    </location>
</feature>
<organism evidence="2 3">
    <name type="scientific">Cotesia glomerata</name>
    <name type="common">Lepidopteran parasitic wasp</name>
    <name type="synonym">Apanteles glomeratus</name>
    <dbReference type="NCBI Taxonomy" id="32391"/>
    <lineage>
        <taxon>Eukaryota</taxon>
        <taxon>Metazoa</taxon>
        <taxon>Ecdysozoa</taxon>
        <taxon>Arthropoda</taxon>
        <taxon>Hexapoda</taxon>
        <taxon>Insecta</taxon>
        <taxon>Pterygota</taxon>
        <taxon>Neoptera</taxon>
        <taxon>Endopterygota</taxon>
        <taxon>Hymenoptera</taxon>
        <taxon>Apocrita</taxon>
        <taxon>Ichneumonoidea</taxon>
        <taxon>Braconidae</taxon>
        <taxon>Microgastrinae</taxon>
        <taxon>Cotesia</taxon>
    </lineage>
</organism>
<evidence type="ECO:0000256" key="1">
    <source>
        <dbReference type="SAM" id="MobiDB-lite"/>
    </source>
</evidence>
<keyword evidence="3" id="KW-1185">Reference proteome</keyword>
<feature type="region of interest" description="Disordered" evidence="1">
    <location>
        <begin position="129"/>
        <end position="160"/>
    </location>
</feature>
<dbReference type="Proteomes" id="UP000826195">
    <property type="component" value="Unassembled WGS sequence"/>
</dbReference>
<name>A0AAV7IYM3_COTGL</name>
<comment type="caution">
    <text evidence="2">The sequence shown here is derived from an EMBL/GenBank/DDBJ whole genome shotgun (WGS) entry which is preliminary data.</text>
</comment>
<proteinExistence type="predicted"/>
<accession>A0AAV7IYM3</accession>
<dbReference type="EMBL" id="JAHXZJ010000374">
    <property type="protein sequence ID" value="KAH0561466.1"/>
    <property type="molecule type" value="Genomic_DNA"/>
</dbReference>
<evidence type="ECO:0000313" key="3">
    <source>
        <dbReference type="Proteomes" id="UP000826195"/>
    </source>
</evidence>
<dbReference type="AlphaFoldDB" id="A0AAV7IYM3"/>
<dbReference type="PANTHER" id="PTHR36696">
    <property type="entry name" value="AGAP012002-PA"/>
    <property type="match status" value="1"/>
</dbReference>
<feature type="region of interest" description="Disordered" evidence="1">
    <location>
        <begin position="187"/>
        <end position="299"/>
    </location>
</feature>
<sequence length="540" mass="61096">MSGISSNTGLIAARVTPVYRTKSKKLELLSIAKPAPFTIRPFAGLFNPFPYGCSVLCNHPADCEAKEFIKRAKESWAMEGKALLLPAEMEMIRATLIAGGIIDSGEVNDGINIHTSTAVPEELFRKYTETDSRPLTPTPTLASGPLTAHQNHPDNLVPCNPRERTTLILDLRTASQEQDETLSWHALTLEPPPSPKRANEYLKSPVQHRHQSRAILPSVQTSDELQESSRNEEEDDRSDSDNEVPIRRRGKRLKKRRCRRGSAYGQQNEVRDPLEPAETQVSQVDDTSRRNSSLTPHGNVEVENVAEKIPTSLPTQPVFCSFISPEILKHLAREINRETVEEEFSLKRKIALEEALKMKEETNLSIKSSSRQPHLQPLATNAPRVFSRQSARFELLNSGSLSSIKPLDYLEKHVFITSGRKLIFGRTFNKYYEDSLDETRCIPPNDFLEALREVMGSCLTDEKVDKLKEIFDEITEPLSFRRWCGICAASERLLSPLPPKELDPPVWLEKADFEALEKRLINADNVDPKLAYMLRQIRDR</sequence>
<reference evidence="2 3" key="1">
    <citation type="journal article" date="2021" name="J. Hered.">
        <title>A chromosome-level genome assembly of the parasitoid wasp, Cotesia glomerata (Hymenoptera: Braconidae).</title>
        <authorList>
            <person name="Pinto B.J."/>
            <person name="Weis J.J."/>
            <person name="Gamble T."/>
            <person name="Ode P.J."/>
            <person name="Paul R."/>
            <person name="Zaspel J.M."/>
        </authorList>
    </citation>
    <scope>NUCLEOTIDE SEQUENCE [LARGE SCALE GENOMIC DNA]</scope>
    <source>
        <strain evidence="2">CgM1</strain>
    </source>
</reference>
<protein>
    <submittedName>
        <fullName evidence="2">Uncharacterized protein</fullName>
    </submittedName>
</protein>
<feature type="compositionally biased region" description="Acidic residues" evidence="1">
    <location>
        <begin position="232"/>
        <end position="242"/>
    </location>
</feature>
<evidence type="ECO:0000313" key="2">
    <source>
        <dbReference type="EMBL" id="KAH0561466.1"/>
    </source>
</evidence>
<gene>
    <name evidence="2" type="ORF">KQX54_016977</name>
</gene>